<dbReference type="AlphaFoldDB" id="A0ABD0TUE8"/>
<evidence type="ECO:0000313" key="3">
    <source>
        <dbReference type="Proteomes" id="UP001552299"/>
    </source>
</evidence>
<gene>
    <name evidence="2" type="ORF">M5K25_027687</name>
</gene>
<comment type="caution">
    <text evidence="2">The sequence shown here is derived from an EMBL/GenBank/DDBJ whole genome shotgun (WGS) entry which is preliminary data.</text>
</comment>
<dbReference type="Proteomes" id="UP001552299">
    <property type="component" value="Unassembled WGS sequence"/>
</dbReference>
<sequence>MPPDITFGLTDAYSAGILKQDELLPAYIPLVLGPSWMFSLHLQEVANPREVSGGNNAGNPPDTTIQRITYRFPTYRQLSSVVALELISVPQHQTFSVAVKILPKIVGELSAEVLPTKRRNIRYKCRNAKSPSSVVADSWTGEPKQLSVNRSTCSVALQRKLKKSHVRRKLDFLNLQKDHEILRKDHSTLDNNHMALLDEFDSLNKKNSNLTVEHDLLKIFEHTLKFEVANYEKINEFLREKVISLEKNMSPPSLREFQNPSSNHVLYLYRKRHKNPNRVQSVLREVLCLHRGVVKKEGAVLYRRKEEWFSAKGRKSGSLPEEEGSLPSPRSGEKGSCGSLPEEGRVVLCRHQGVVKKE</sequence>
<feature type="region of interest" description="Disordered" evidence="1">
    <location>
        <begin position="312"/>
        <end position="341"/>
    </location>
</feature>
<dbReference type="EMBL" id="JANQDX010000020">
    <property type="protein sequence ID" value="KAL0903317.1"/>
    <property type="molecule type" value="Genomic_DNA"/>
</dbReference>
<keyword evidence="3" id="KW-1185">Reference proteome</keyword>
<evidence type="ECO:0000313" key="2">
    <source>
        <dbReference type="EMBL" id="KAL0903317.1"/>
    </source>
</evidence>
<protein>
    <submittedName>
        <fullName evidence="2">Uncharacterized protein</fullName>
    </submittedName>
</protein>
<reference evidence="2 3" key="1">
    <citation type="journal article" date="2024" name="Plant Biotechnol. J.">
        <title>Dendrobium thyrsiflorum genome and its molecular insights into genes involved in important horticultural traits.</title>
        <authorList>
            <person name="Chen B."/>
            <person name="Wang J.Y."/>
            <person name="Zheng P.J."/>
            <person name="Li K.L."/>
            <person name="Liang Y.M."/>
            <person name="Chen X.F."/>
            <person name="Zhang C."/>
            <person name="Zhao X."/>
            <person name="He X."/>
            <person name="Zhang G.Q."/>
            <person name="Liu Z.J."/>
            <person name="Xu Q."/>
        </authorList>
    </citation>
    <scope>NUCLEOTIDE SEQUENCE [LARGE SCALE GENOMIC DNA]</scope>
    <source>
        <strain evidence="2">GZMU011</strain>
    </source>
</reference>
<organism evidence="2 3">
    <name type="scientific">Dendrobium thyrsiflorum</name>
    <name type="common">Pinecone-like raceme dendrobium</name>
    <name type="synonym">Orchid</name>
    <dbReference type="NCBI Taxonomy" id="117978"/>
    <lineage>
        <taxon>Eukaryota</taxon>
        <taxon>Viridiplantae</taxon>
        <taxon>Streptophyta</taxon>
        <taxon>Embryophyta</taxon>
        <taxon>Tracheophyta</taxon>
        <taxon>Spermatophyta</taxon>
        <taxon>Magnoliopsida</taxon>
        <taxon>Liliopsida</taxon>
        <taxon>Asparagales</taxon>
        <taxon>Orchidaceae</taxon>
        <taxon>Epidendroideae</taxon>
        <taxon>Malaxideae</taxon>
        <taxon>Dendrobiinae</taxon>
        <taxon>Dendrobium</taxon>
    </lineage>
</organism>
<accession>A0ABD0TUE8</accession>
<evidence type="ECO:0000256" key="1">
    <source>
        <dbReference type="SAM" id="MobiDB-lite"/>
    </source>
</evidence>
<name>A0ABD0TUE8_DENTH</name>
<proteinExistence type="predicted"/>